<comment type="similarity">
    <text evidence="2">Belongs to the nucleoplasmin family.</text>
</comment>
<evidence type="ECO:0000256" key="9">
    <source>
        <dbReference type="ARBA" id="ARBA00066295"/>
    </source>
</evidence>
<comment type="subcellular location">
    <subcellularLocation>
        <location evidence="1">Nucleus</location>
        <location evidence="1">Nucleolus</location>
    </subcellularLocation>
</comment>
<name>A0A8C0TFC9_CANLF</name>
<dbReference type="Ensembl" id="ENSCAFT00000086006.2">
    <property type="protein sequence ID" value="ENSCAFP00000066097.2"/>
    <property type="gene ID" value="ENSCAFG00000057412.1"/>
</dbReference>
<dbReference type="GO" id="GO:0009303">
    <property type="term" value="P:rRNA transcription"/>
    <property type="evidence" value="ECO:0007669"/>
    <property type="project" value="Ensembl"/>
</dbReference>
<dbReference type="AlphaFoldDB" id="A0A8C0TFC9"/>
<dbReference type="GO" id="GO:0015629">
    <property type="term" value="C:actin cytoskeleton"/>
    <property type="evidence" value="ECO:0007669"/>
    <property type="project" value="Ensembl"/>
</dbReference>
<dbReference type="InterPro" id="IPR024057">
    <property type="entry name" value="Nucleoplasmin_core_dom"/>
</dbReference>
<gene>
    <name evidence="13" type="primary">OGA</name>
    <name evidence="12" type="synonym">NPM3</name>
</gene>
<dbReference type="PANTHER" id="PTHR22747:SF13">
    <property type="entry name" value="NUCLEOPLASMIN-3"/>
    <property type="match status" value="1"/>
</dbReference>
<dbReference type="GO" id="GO:0006364">
    <property type="term" value="P:rRNA processing"/>
    <property type="evidence" value="ECO:0007669"/>
    <property type="project" value="Ensembl"/>
</dbReference>
<reference evidence="12 14" key="1">
    <citation type="journal article" date="2005" name="Nature">
        <title>Genome sequence, comparative analysis and haplotype structure of the domestic dog.</title>
        <authorList>
            <consortium name="Broad Sequencing Platform"/>
            <person name="Lindblad-Toh K."/>
            <person name="Wade C.M."/>
            <person name="Mikkelsen T.S."/>
            <person name="Karlsson E.K."/>
            <person name="Jaffe D.B."/>
            <person name="Kamal M."/>
            <person name="Clamp M."/>
            <person name="Chang J.L."/>
            <person name="Kulbokas E.J. III"/>
            <person name="Zody M.C."/>
            <person name="Mauceli E."/>
            <person name="Xie X."/>
            <person name="Breen M."/>
            <person name="Wayne R.K."/>
            <person name="Ostrander E.A."/>
            <person name="Ponting C.P."/>
            <person name="Galibert F."/>
            <person name="Smith D.R."/>
            <person name="DeJong P.J."/>
            <person name="Kirkness E."/>
            <person name="Alvarez P."/>
            <person name="Biagi T."/>
            <person name="Brockman W."/>
            <person name="Butler J."/>
            <person name="Chin C.W."/>
            <person name="Cook A."/>
            <person name="Cuff J."/>
            <person name="Daly M.J."/>
            <person name="DeCaprio D."/>
            <person name="Gnerre S."/>
            <person name="Grabherr M."/>
            <person name="Kellis M."/>
            <person name="Kleber M."/>
            <person name="Bardeleben C."/>
            <person name="Goodstadt L."/>
            <person name="Heger A."/>
            <person name="Hitte C."/>
            <person name="Kim L."/>
            <person name="Koepfli K.P."/>
            <person name="Parker H.G."/>
            <person name="Pollinger J.P."/>
            <person name="Searle S.M."/>
            <person name="Sutter N.B."/>
            <person name="Thomas R."/>
            <person name="Webber C."/>
            <person name="Baldwin J."/>
            <person name="Abebe A."/>
            <person name="Abouelleil A."/>
            <person name="Aftuck L."/>
            <person name="Ait-Zahra M."/>
            <person name="Aldredge T."/>
            <person name="Allen N."/>
            <person name="An P."/>
            <person name="Anderson S."/>
            <person name="Antoine C."/>
            <person name="Arachchi H."/>
            <person name="Aslam A."/>
            <person name="Ayotte L."/>
            <person name="Bachantsang P."/>
            <person name="Barry A."/>
            <person name="Bayul T."/>
            <person name="Benamara M."/>
            <person name="Berlin A."/>
            <person name="Bessette D."/>
            <person name="Blitshteyn B."/>
            <person name="Bloom T."/>
            <person name="Blye J."/>
            <person name="Boguslavskiy L."/>
            <person name="Bonnet C."/>
            <person name="Boukhgalter B."/>
            <person name="Brown A."/>
            <person name="Cahill P."/>
            <person name="Calixte N."/>
            <person name="Camarata J."/>
            <person name="Cheshatsang Y."/>
            <person name="Chu J."/>
            <person name="Citroen M."/>
            <person name="Collymore A."/>
            <person name="Cooke P."/>
            <person name="Dawoe T."/>
            <person name="Daza R."/>
            <person name="Decktor K."/>
            <person name="DeGray S."/>
            <person name="Dhargay N."/>
            <person name="Dooley K."/>
            <person name="Dooley K."/>
            <person name="Dorje P."/>
            <person name="Dorjee K."/>
            <person name="Dorris L."/>
            <person name="Duffey N."/>
            <person name="Dupes A."/>
            <person name="Egbiremolen O."/>
            <person name="Elong R."/>
            <person name="Falk J."/>
            <person name="Farina A."/>
            <person name="Faro S."/>
            <person name="Ferguson D."/>
            <person name="Ferreira P."/>
            <person name="Fisher S."/>
            <person name="FitzGerald M."/>
            <person name="Foley K."/>
            <person name="Foley C."/>
            <person name="Franke A."/>
            <person name="Friedrich D."/>
            <person name="Gage D."/>
            <person name="Garber M."/>
            <person name="Gearin G."/>
            <person name="Giannoukos G."/>
            <person name="Goode T."/>
            <person name="Goyette A."/>
            <person name="Graham J."/>
            <person name="Grandbois E."/>
            <person name="Gyaltsen K."/>
            <person name="Hafez N."/>
            <person name="Hagopian D."/>
            <person name="Hagos B."/>
            <person name="Hall J."/>
            <person name="Healy C."/>
            <person name="Hegarty R."/>
            <person name="Honan T."/>
            <person name="Horn A."/>
            <person name="Houde N."/>
            <person name="Hughes L."/>
            <person name="Hunnicutt L."/>
            <person name="Husby M."/>
            <person name="Jester B."/>
            <person name="Jones C."/>
            <person name="Kamat A."/>
            <person name="Kanga B."/>
            <person name="Kells C."/>
            <person name="Khazanovich D."/>
            <person name="Kieu A.C."/>
            <person name="Kisner P."/>
            <person name="Kumar M."/>
            <person name="Lance K."/>
            <person name="Landers T."/>
            <person name="Lara M."/>
            <person name="Lee W."/>
            <person name="Leger J.P."/>
            <person name="Lennon N."/>
            <person name="Leuper L."/>
            <person name="LeVine S."/>
            <person name="Liu J."/>
            <person name="Liu X."/>
            <person name="Lokyitsang Y."/>
            <person name="Lokyitsang T."/>
            <person name="Lui A."/>
            <person name="Macdonald J."/>
            <person name="Major J."/>
            <person name="Marabella R."/>
            <person name="Maru K."/>
            <person name="Matthews C."/>
            <person name="McDonough S."/>
            <person name="Mehta T."/>
            <person name="Meldrim J."/>
            <person name="Melnikov A."/>
            <person name="Meneus L."/>
            <person name="Mihalev A."/>
            <person name="Mihova T."/>
            <person name="Miller K."/>
            <person name="Mittelman R."/>
            <person name="Mlenga V."/>
            <person name="Mulrain L."/>
            <person name="Munson G."/>
            <person name="Navidi A."/>
            <person name="Naylor J."/>
            <person name="Nguyen T."/>
            <person name="Nguyen N."/>
            <person name="Nguyen C."/>
            <person name="Nguyen T."/>
            <person name="Nicol R."/>
            <person name="Norbu N."/>
            <person name="Norbu C."/>
            <person name="Novod N."/>
            <person name="Nyima T."/>
            <person name="Olandt P."/>
            <person name="O'Neill B."/>
            <person name="O'Neill K."/>
            <person name="Osman S."/>
            <person name="Oyono L."/>
            <person name="Patti C."/>
            <person name="Perrin D."/>
            <person name="Phunkhang P."/>
            <person name="Pierre F."/>
            <person name="Priest M."/>
            <person name="Rachupka A."/>
            <person name="Raghuraman S."/>
            <person name="Rameau R."/>
            <person name="Ray V."/>
            <person name="Raymond C."/>
            <person name="Rege F."/>
            <person name="Rise C."/>
            <person name="Rogers J."/>
            <person name="Rogov P."/>
            <person name="Sahalie J."/>
            <person name="Settipalli S."/>
            <person name="Sharpe T."/>
            <person name="Shea T."/>
            <person name="Sheehan M."/>
            <person name="Sherpa N."/>
            <person name="Shi J."/>
            <person name="Shih D."/>
            <person name="Sloan J."/>
            <person name="Smith C."/>
            <person name="Sparrow T."/>
            <person name="Stalker J."/>
            <person name="Stange-Thomann N."/>
            <person name="Stavropoulos S."/>
            <person name="Stone C."/>
            <person name="Stone S."/>
            <person name="Sykes S."/>
            <person name="Tchuinga P."/>
            <person name="Tenzing P."/>
            <person name="Tesfaye S."/>
            <person name="Thoulutsang D."/>
            <person name="Thoulutsang Y."/>
            <person name="Topham K."/>
            <person name="Topping I."/>
            <person name="Tsamla T."/>
            <person name="Vassiliev H."/>
            <person name="Venkataraman V."/>
            <person name="Vo A."/>
            <person name="Wangchuk T."/>
            <person name="Wangdi T."/>
            <person name="Weiand M."/>
            <person name="Wilkinson J."/>
            <person name="Wilson A."/>
            <person name="Yadav S."/>
            <person name="Yang S."/>
            <person name="Yang X."/>
            <person name="Young G."/>
            <person name="Yu Q."/>
            <person name="Zainoun J."/>
            <person name="Zembek L."/>
            <person name="Zimmer A."/>
            <person name="Lander E.S."/>
        </authorList>
    </citation>
    <scope>NUCLEOTIDE SEQUENCE [LARGE SCALE GENOMIC DNA]</scope>
    <source>
        <strain evidence="12">Boxer</strain>
    </source>
</reference>
<dbReference type="GO" id="GO:0005829">
    <property type="term" value="C:cytosol"/>
    <property type="evidence" value="ECO:0007669"/>
    <property type="project" value="Ensembl"/>
</dbReference>
<keyword evidence="6" id="KW-0143">Chaperone</keyword>
<evidence type="ECO:0000256" key="4">
    <source>
        <dbReference type="ARBA" id="ARBA00022553"/>
    </source>
</evidence>
<dbReference type="PANTHER" id="PTHR22747">
    <property type="entry name" value="NUCLEOPLASMIN"/>
    <property type="match status" value="1"/>
</dbReference>
<sequence>MGGAGTRRELPALYVSGAELPDGPCSMAAGAAAALAFLSQESRVRAGGVGGLRVPAPVTMDSFFFGCELSGHTRSFTFKVEEEDDAEHVLALTMLCLTEGAKDECNVVEVVARNHDHQEIAVPVANLKLSCQPMLSLDDFQLQPPVTFRLKSGSGPVRITGRHQIGLLFACHMCHAPCSYTSFKKFKYVFSIEEEGWGWGDLELVLGESLVVSFTGPWCFSNLMPYLGLPFSP</sequence>
<organism evidence="13 15">
    <name type="scientific">Canis lupus familiaris</name>
    <name type="common">Dog</name>
    <name type="synonym">Canis familiaris</name>
    <dbReference type="NCBI Taxonomy" id="9615"/>
    <lineage>
        <taxon>Eukaryota</taxon>
        <taxon>Metazoa</taxon>
        <taxon>Chordata</taxon>
        <taxon>Craniata</taxon>
        <taxon>Vertebrata</taxon>
        <taxon>Euteleostomi</taxon>
        <taxon>Mammalia</taxon>
        <taxon>Eutheria</taxon>
        <taxon>Laurasiatheria</taxon>
        <taxon>Carnivora</taxon>
        <taxon>Caniformia</taxon>
        <taxon>Canidae</taxon>
        <taxon>Canis</taxon>
    </lineage>
</organism>
<dbReference type="Proteomes" id="UP000002254">
    <property type="component" value="Chromosome 28"/>
</dbReference>
<dbReference type="OrthoDB" id="9900353at2759"/>
<evidence type="ECO:0000313" key="15">
    <source>
        <dbReference type="Proteomes" id="UP000694542"/>
    </source>
</evidence>
<evidence type="ECO:0000313" key="13">
    <source>
        <dbReference type="Ensembl" id="ENSCAFP00040034749.1"/>
    </source>
</evidence>
<dbReference type="InterPro" id="IPR004301">
    <property type="entry name" value="Nucleoplasmin"/>
</dbReference>
<dbReference type="Proteomes" id="UP000694542">
    <property type="component" value="Chromosome 28"/>
</dbReference>
<keyword evidence="3" id="KW-0488">Methylation</keyword>
<feature type="domain" description="Nucleoplasmin core" evidence="11">
    <location>
        <begin position="64"/>
        <end position="164"/>
    </location>
</feature>
<evidence type="ECO:0000256" key="7">
    <source>
        <dbReference type="ARBA" id="ARBA00023242"/>
    </source>
</evidence>
<evidence type="ECO:0000313" key="12">
    <source>
        <dbReference type="Ensembl" id="ENSCAFP00000066097.2"/>
    </source>
</evidence>
<proteinExistence type="inferred from homology"/>
<reference evidence="13" key="2">
    <citation type="submission" date="2018-10" db="EMBL/GenBank/DDBJ databases">
        <title>De novo assembly of a Great Dane genome.</title>
        <authorList>
            <person name="Kidd J.M."/>
            <person name="Pendleton A.L."/>
            <person name="Shen F."/>
            <person name="Emery S."/>
        </authorList>
    </citation>
    <scope>NUCLEOTIDE SEQUENCE [LARGE SCALE GENOMIC DNA]</scope>
    <source>
        <strain evidence="13">Great Dane</strain>
    </source>
</reference>
<protein>
    <recommendedName>
        <fullName evidence="10">Nucleoplasmin-3</fullName>
    </recommendedName>
</protein>
<evidence type="ECO:0000259" key="11">
    <source>
        <dbReference type="Pfam" id="PF03066"/>
    </source>
</evidence>
<accession>A0A8C0TFC9</accession>
<evidence type="ECO:0000256" key="2">
    <source>
        <dbReference type="ARBA" id="ARBA00010744"/>
    </source>
</evidence>
<evidence type="ECO:0000256" key="1">
    <source>
        <dbReference type="ARBA" id="ARBA00004604"/>
    </source>
</evidence>
<keyword evidence="5" id="KW-0007">Acetylation</keyword>
<keyword evidence="7" id="KW-0539">Nucleus</keyword>
<comment type="function">
    <text evidence="8">Plays a role in the regulation of diverse cellular processes such as ribosome biogenesis, chromatin remodeling or protein chaperoning. Modulates the histone chaperone function and the RNA-binding activity of nucleolar phosphoprotein B23/NPM. Efficiently mediates chromatin remodeling when included in a pentamer containing NPM3 and NPM.</text>
</comment>
<evidence type="ECO:0000256" key="6">
    <source>
        <dbReference type="ARBA" id="ARBA00023186"/>
    </source>
</evidence>
<dbReference type="InterPro" id="IPR036824">
    <property type="entry name" value="Nucleoplasmin_core_dom_sf"/>
</dbReference>
<dbReference type="Gene3D" id="2.60.120.340">
    <property type="entry name" value="Nucleoplasmin core domain"/>
    <property type="match status" value="1"/>
</dbReference>
<evidence type="ECO:0000256" key="3">
    <source>
        <dbReference type="ARBA" id="ARBA00022481"/>
    </source>
</evidence>
<dbReference type="Pfam" id="PF03066">
    <property type="entry name" value="Nucleoplasmin"/>
    <property type="match status" value="1"/>
</dbReference>
<comment type="subunit">
    <text evidence="9">Interacts with NPM (via N-terminus). Forms a pentamer with NPM at a ratio 4:1 (NPM3/NPM). Two pentamers form a decamer.</text>
</comment>
<dbReference type="GO" id="GO:0005730">
    <property type="term" value="C:nucleolus"/>
    <property type="evidence" value="ECO:0007669"/>
    <property type="project" value="UniProtKB-SubCell"/>
</dbReference>
<evidence type="ECO:0000313" key="14">
    <source>
        <dbReference type="Proteomes" id="UP000002254"/>
    </source>
</evidence>
<keyword evidence="4" id="KW-0597">Phosphoprotein</keyword>
<evidence type="ECO:0000256" key="8">
    <source>
        <dbReference type="ARBA" id="ARBA00055184"/>
    </source>
</evidence>
<dbReference type="Ensembl" id="ENSCAFT00040039820.1">
    <property type="protein sequence ID" value="ENSCAFP00040034749.1"/>
    <property type="gene ID" value="ENSCAFG00040021460.1"/>
</dbReference>
<evidence type="ECO:0000256" key="5">
    <source>
        <dbReference type="ARBA" id="ARBA00022990"/>
    </source>
</evidence>
<evidence type="ECO:0000256" key="10">
    <source>
        <dbReference type="ARBA" id="ARBA00074906"/>
    </source>
</evidence>
<reference evidence="13" key="3">
    <citation type="submission" date="2025-05" db="UniProtKB">
        <authorList>
            <consortium name="Ensembl"/>
        </authorList>
    </citation>
    <scope>IDENTIFICATION</scope>
</reference>
<dbReference type="SUPFAM" id="SSF69203">
    <property type="entry name" value="Nucleoplasmin-like core domain"/>
    <property type="match status" value="1"/>
</dbReference>
<dbReference type="FunFam" id="2.60.120.340:FF:000002">
    <property type="entry name" value="Nucleophosmin/nucleoplasmin 3"/>
    <property type="match status" value="1"/>
</dbReference>